<dbReference type="AlphaFoldDB" id="A0A9D2MFG1"/>
<reference evidence="1" key="2">
    <citation type="submission" date="2021-04" db="EMBL/GenBank/DDBJ databases">
        <authorList>
            <person name="Gilroy R."/>
        </authorList>
    </citation>
    <scope>NUCLEOTIDE SEQUENCE</scope>
    <source>
        <strain evidence="1">ChiHjej9B8-13557</strain>
    </source>
</reference>
<sequence length="245" mass="28359">MNTVLIRERYKVVRVLYSEPDYAFVEAVDIQERETPTRQINLYEGELLHRYGRLCAGIDPADCPAFQGMFLCGDTLAAVFEDCGGETIDQVFYKGDRWPLADRLAFAELVLHRALEMANLPPEISCAAMLSENLFVDAEERRVRLRYMLRPLPDMTARELPLLAGDQVKKILPRRWDALEAELAFLDELDAGCFRAIVPLYARWRAARADIQAQQEEFESKNILSRAIALIKLRLKRWKKRRARR</sequence>
<dbReference type="EMBL" id="DWXX01000096">
    <property type="protein sequence ID" value="HJB59108.1"/>
    <property type="molecule type" value="Genomic_DNA"/>
</dbReference>
<name>A0A9D2MFG1_9FIRM</name>
<protein>
    <submittedName>
        <fullName evidence="1">Uncharacterized protein</fullName>
    </submittedName>
</protein>
<comment type="caution">
    <text evidence="1">The sequence shown here is derived from an EMBL/GenBank/DDBJ whole genome shotgun (WGS) entry which is preliminary data.</text>
</comment>
<proteinExistence type="predicted"/>
<evidence type="ECO:0000313" key="2">
    <source>
        <dbReference type="Proteomes" id="UP000824211"/>
    </source>
</evidence>
<organism evidence="1 2">
    <name type="scientific">Candidatus Faecalibacterium faecipullorum</name>
    <dbReference type="NCBI Taxonomy" id="2838578"/>
    <lineage>
        <taxon>Bacteria</taxon>
        <taxon>Bacillati</taxon>
        <taxon>Bacillota</taxon>
        <taxon>Clostridia</taxon>
        <taxon>Eubacteriales</taxon>
        <taxon>Oscillospiraceae</taxon>
        <taxon>Faecalibacterium</taxon>
    </lineage>
</organism>
<evidence type="ECO:0000313" key="1">
    <source>
        <dbReference type="EMBL" id="HJB59108.1"/>
    </source>
</evidence>
<reference evidence="1" key="1">
    <citation type="journal article" date="2021" name="PeerJ">
        <title>Extensive microbial diversity within the chicken gut microbiome revealed by metagenomics and culture.</title>
        <authorList>
            <person name="Gilroy R."/>
            <person name="Ravi A."/>
            <person name="Getino M."/>
            <person name="Pursley I."/>
            <person name="Horton D.L."/>
            <person name="Alikhan N.F."/>
            <person name="Baker D."/>
            <person name="Gharbi K."/>
            <person name="Hall N."/>
            <person name="Watson M."/>
            <person name="Adriaenssens E.M."/>
            <person name="Foster-Nyarko E."/>
            <person name="Jarju S."/>
            <person name="Secka A."/>
            <person name="Antonio M."/>
            <person name="Oren A."/>
            <person name="Chaudhuri R.R."/>
            <person name="La Ragione R."/>
            <person name="Hildebrand F."/>
            <person name="Pallen M.J."/>
        </authorList>
    </citation>
    <scope>NUCLEOTIDE SEQUENCE</scope>
    <source>
        <strain evidence="1">ChiHjej9B8-13557</strain>
    </source>
</reference>
<accession>A0A9D2MFG1</accession>
<gene>
    <name evidence="1" type="ORF">H9771_05565</name>
</gene>
<dbReference type="Proteomes" id="UP000824211">
    <property type="component" value="Unassembled WGS sequence"/>
</dbReference>